<name>A0ABW6FMA5_9ACTN</name>
<evidence type="ECO:0000256" key="4">
    <source>
        <dbReference type="ARBA" id="ARBA00022576"/>
    </source>
</evidence>
<dbReference type="InterPro" id="IPR029055">
    <property type="entry name" value="Ntn_hydrolases_N"/>
</dbReference>
<feature type="initiator methionine" description="Removed" evidence="8">
    <location>
        <position position="1"/>
    </location>
</feature>
<comment type="subcellular location">
    <subcellularLocation>
        <location evidence="8">Cytoplasm</location>
    </subcellularLocation>
</comment>
<proteinExistence type="inferred from homology"/>
<keyword evidence="6" id="KW-0677">Repeat</keyword>
<comment type="catalytic activity">
    <reaction evidence="1 8">
        <text>D-fructose 6-phosphate + L-glutamine = D-glucosamine 6-phosphate + L-glutamate</text>
        <dbReference type="Rhea" id="RHEA:13237"/>
        <dbReference type="ChEBI" id="CHEBI:29985"/>
        <dbReference type="ChEBI" id="CHEBI:58359"/>
        <dbReference type="ChEBI" id="CHEBI:58725"/>
        <dbReference type="ChEBI" id="CHEBI:61527"/>
        <dbReference type="EC" id="2.6.1.16"/>
    </reaction>
</comment>
<dbReference type="InterPro" id="IPR035490">
    <property type="entry name" value="GlmS/FrlB_SIS"/>
</dbReference>
<feature type="domain" description="Glutamine amidotransferase type-2" evidence="9">
    <location>
        <begin position="2"/>
        <end position="220"/>
    </location>
</feature>
<organism evidence="11 12">
    <name type="scientific">Streptomyces albidochromogenes</name>
    <dbReference type="NCBI Taxonomy" id="329524"/>
    <lineage>
        <taxon>Bacteria</taxon>
        <taxon>Bacillati</taxon>
        <taxon>Actinomycetota</taxon>
        <taxon>Actinomycetes</taxon>
        <taxon>Kitasatosporales</taxon>
        <taxon>Streptomycetaceae</taxon>
        <taxon>Streptomyces</taxon>
    </lineage>
</organism>
<comment type="function">
    <text evidence="8">Catalyzes the first step in hexosamine metabolism, converting fructose-6P into glucosamine-6P using glutamine as a nitrogen source.</text>
</comment>
<dbReference type="Proteomes" id="UP001598448">
    <property type="component" value="Unassembled WGS sequence"/>
</dbReference>
<dbReference type="Pfam" id="PF13522">
    <property type="entry name" value="GATase_6"/>
    <property type="match status" value="1"/>
</dbReference>
<dbReference type="GO" id="GO:0004360">
    <property type="term" value="F:glutamine-fructose-6-phosphate transaminase (isomerizing) activity"/>
    <property type="evidence" value="ECO:0007669"/>
    <property type="project" value="UniProtKB-EC"/>
</dbReference>
<accession>A0ABW6FMA5</accession>
<keyword evidence="8" id="KW-0963">Cytoplasm</keyword>
<dbReference type="Gene3D" id="3.60.20.10">
    <property type="entry name" value="Glutamine Phosphoribosylpyrophosphate, subunit 1, domain 1"/>
    <property type="match status" value="1"/>
</dbReference>
<evidence type="ECO:0000256" key="3">
    <source>
        <dbReference type="ARBA" id="ARBA00016090"/>
    </source>
</evidence>
<dbReference type="SUPFAM" id="SSF53697">
    <property type="entry name" value="SIS domain"/>
    <property type="match status" value="1"/>
</dbReference>
<dbReference type="InterPro" id="IPR035466">
    <property type="entry name" value="GlmS/AgaS_SIS"/>
</dbReference>
<sequence length="624" mass="66545">MCGIVGYVGGQSALDVVVAGLKRLEYRGYDSAGVAVLADGGLAAAKKAGKLVNLEKELVGRPLPAGATGIGHTRWATHGGPTDTNAHPHLDNAGRVAVVHNGIIENFAELRTELAERGHALVSETDTEVVAHLLAESFSSCGDLAESMRLVCRRLDGAFTLVAVHADEPDVVVGARRNSPLVVGLGEGEAFLASDVAAFIAYTRSAIELGQDQVVELRRDGDGGGAAGVSVTVTDFHGAPGEARSYHIDWDSSAAEKGGYDYFMLKEIAEQPKAVADTLLGRIDPAGSLTLDEVRIPDSVLREIDKIVVVACGTAFHAGMIAKLAIEHWTRIPCETELASEFRYRDPILDARTLVIAISQSGETMDTLMALRHAREQGAKVLAVCNTNGSTIPRESDAVLYTHAGPEVAVASTKAFLTQLIACYLVALYLAQVRGSKWGDEVRDVVRELSAISDGVERVLETMEPVRELARSLADKNTVLFLGRHVGYPVALEGALKLKELAYMHAEGFAAGELKHGPIALIEKDLPVVVVVPSPRGRSVLHDKIVSNIQEIRARGARTIVIAEEGDEAVVPYADHLIRIPATPVLLQPLVSTVPLQVFACELATARGNEVDQPRNLAKSVTVE</sequence>
<keyword evidence="7" id="KW-0315">Glutamine amidotransferase</keyword>
<evidence type="ECO:0000256" key="1">
    <source>
        <dbReference type="ARBA" id="ARBA00001031"/>
    </source>
</evidence>
<comment type="subunit">
    <text evidence="8">Homodimer.</text>
</comment>
<keyword evidence="12" id="KW-1185">Reference proteome</keyword>
<comment type="caution">
    <text evidence="11">The sequence shown here is derived from an EMBL/GenBank/DDBJ whole genome shotgun (WGS) entry which is preliminary data.</text>
</comment>
<keyword evidence="4 8" id="KW-0032">Aminotransferase</keyword>
<reference evidence="11 12" key="1">
    <citation type="submission" date="2024-09" db="EMBL/GenBank/DDBJ databases">
        <title>The Natural Products Discovery Center: Release of the First 8490 Sequenced Strains for Exploring Actinobacteria Biosynthetic Diversity.</title>
        <authorList>
            <person name="Kalkreuter E."/>
            <person name="Kautsar S.A."/>
            <person name="Yang D."/>
            <person name="Bader C.D."/>
            <person name="Teijaro C.N."/>
            <person name="Fluegel L."/>
            <person name="Davis C.M."/>
            <person name="Simpson J.R."/>
            <person name="Lauterbach L."/>
            <person name="Steele A.D."/>
            <person name="Gui C."/>
            <person name="Meng S."/>
            <person name="Li G."/>
            <person name="Viehrig K."/>
            <person name="Ye F."/>
            <person name="Su P."/>
            <person name="Kiefer A.F."/>
            <person name="Nichols A."/>
            <person name="Cepeda A.J."/>
            <person name="Yan W."/>
            <person name="Fan B."/>
            <person name="Jiang Y."/>
            <person name="Adhikari A."/>
            <person name="Zheng C.-J."/>
            <person name="Schuster L."/>
            <person name="Cowan T.M."/>
            <person name="Smanski M.J."/>
            <person name="Chevrette M.G."/>
            <person name="De Carvalho L.P.S."/>
            <person name="Shen B."/>
        </authorList>
    </citation>
    <scope>NUCLEOTIDE SEQUENCE [LARGE SCALE GENOMIC DNA]</scope>
    <source>
        <strain evidence="11 12">NPDC058348</strain>
    </source>
</reference>
<dbReference type="InterPro" id="IPR017932">
    <property type="entry name" value="GATase_2_dom"/>
</dbReference>
<feature type="domain" description="SIS" evidence="10">
    <location>
        <begin position="469"/>
        <end position="614"/>
    </location>
</feature>
<dbReference type="CDD" id="cd00714">
    <property type="entry name" value="GFAT"/>
    <property type="match status" value="1"/>
</dbReference>
<dbReference type="NCBIfam" id="NF001484">
    <property type="entry name" value="PRK00331.1"/>
    <property type="match status" value="1"/>
</dbReference>
<gene>
    <name evidence="8 11" type="primary">glmS</name>
    <name evidence="11" type="ORF">ACFWJN_13905</name>
</gene>
<dbReference type="PANTHER" id="PTHR10937:SF0">
    <property type="entry name" value="GLUTAMINE--FRUCTOSE-6-PHOSPHATE TRANSAMINASE (ISOMERIZING)"/>
    <property type="match status" value="1"/>
</dbReference>
<dbReference type="EMBL" id="JBHXIJ010000081">
    <property type="protein sequence ID" value="MFD5100044.1"/>
    <property type="molecule type" value="Genomic_DNA"/>
</dbReference>
<dbReference type="PROSITE" id="PS51278">
    <property type="entry name" value="GATASE_TYPE_2"/>
    <property type="match status" value="1"/>
</dbReference>
<dbReference type="InterPro" id="IPR001347">
    <property type="entry name" value="SIS_dom"/>
</dbReference>
<protein>
    <recommendedName>
        <fullName evidence="3 8">Glutamine--fructose-6-phosphate aminotransferase [isomerizing]</fullName>
        <ecNumber evidence="2 8">2.6.1.16</ecNumber>
    </recommendedName>
    <alternativeName>
        <fullName evidence="8">D-fructose-6-phosphate amidotransferase</fullName>
    </alternativeName>
    <alternativeName>
        <fullName evidence="8">GFAT</fullName>
    </alternativeName>
    <alternativeName>
        <fullName evidence="8">Glucosamine-6-phosphate synthase</fullName>
    </alternativeName>
    <alternativeName>
        <fullName evidence="8">Hexosephosphate aminotransferase</fullName>
    </alternativeName>
    <alternativeName>
        <fullName evidence="8">L-glutamine--D-fructose-6-phosphate amidotransferase</fullName>
    </alternativeName>
</protein>
<dbReference type="PROSITE" id="PS51464">
    <property type="entry name" value="SIS"/>
    <property type="match status" value="2"/>
</dbReference>
<evidence type="ECO:0000259" key="10">
    <source>
        <dbReference type="PROSITE" id="PS51464"/>
    </source>
</evidence>
<dbReference type="InterPro" id="IPR005855">
    <property type="entry name" value="GFAT"/>
</dbReference>
<feature type="domain" description="SIS" evidence="10">
    <location>
        <begin position="296"/>
        <end position="436"/>
    </location>
</feature>
<dbReference type="EC" id="2.6.1.16" evidence="2 8"/>
<evidence type="ECO:0000256" key="2">
    <source>
        <dbReference type="ARBA" id="ARBA00012916"/>
    </source>
</evidence>
<keyword evidence="5 8" id="KW-0808">Transferase</keyword>
<evidence type="ECO:0000256" key="7">
    <source>
        <dbReference type="ARBA" id="ARBA00022962"/>
    </source>
</evidence>
<dbReference type="SUPFAM" id="SSF56235">
    <property type="entry name" value="N-terminal nucleophile aminohydrolases (Ntn hydrolases)"/>
    <property type="match status" value="1"/>
</dbReference>
<dbReference type="RefSeq" id="WP_386713590.1">
    <property type="nucleotide sequence ID" value="NZ_JBHXIJ010000081.1"/>
</dbReference>
<feature type="active site" description="Nucleophile; for GATase activity" evidence="8">
    <location>
        <position position="2"/>
    </location>
</feature>
<evidence type="ECO:0000313" key="12">
    <source>
        <dbReference type="Proteomes" id="UP001598448"/>
    </source>
</evidence>
<evidence type="ECO:0000256" key="5">
    <source>
        <dbReference type="ARBA" id="ARBA00022679"/>
    </source>
</evidence>
<dbReference type="CDD" id="cd05009">
    <property type="entry name" value="SIS_GlmS_GlmD_2"/>
    <property type="match status" value="1"/>
</dbReference>
<dbReference type="CDD" id="cd05008">
    <property type="entry name" value="SIS_GlmS_GlmD_1"/>
    <property type="match status" value="1"/>
</dbReference>
<dbReference type="Gene3D" id="3.40.50.10490">
    <property type="entry name" value="Glucose-6-phosphate isomerase like protein, domain 1"/>
    <property type="match status" value="2"/>
</dbReference>
<evidence type="ECO:0000256" key="6">
    <source>
        <dbReference type="ARBA" id="ARBA00022737"/>
    </source>
</evidence>
<evidence type="ECO:0000313" key="11">
    <source>
        <dbReference type="EMBL" id="MFD5100044.1"/>
    </source>
</evidence>
<evidence type="ECO:0000256" key="8">
    <source>
        <dbReference type="HAMAP-Rule" id="MF_00164"/>
    </source>
</evidence>
<feature type="active site" description="For Fru-6P isomerization activity" evidence="8">
    <location>
        <position position="619"/>
    </location>
</feature>
<evidence type="ECO:0000259" key="9">
    <source>
        <dbReference type="PROSITE" id="PS51278"/>
    </source>
</evidence>
<dbReference type="NCBIfam" id="TIGR01135">
    <property type="entry name" value="glmS"/>
    <property type="match status" value="1"/>
</dbReference>
<dbReference type="Pfam" id="PF01380">
    <property type="entry name" value="SIS"/>
    <property type="match status" value="2"/>
</dbReference>
<dbReference type="InterPro" id="IPR047084">
    <property type="entry name" value="GFAT_N"/>
</dbReference>
<dbReference type="InterPro" id="IPR046348">
    <property type="entry name" value="SIS_dom_sf"/>
</dbReference>
<dbReference type="HAMAP" id="MF_00164">
    <property type="entry name" value="GlmS"/>
    <property type="match status" value="1"/>
</dbReference>
<dbReference type="PANTHER" id="PTHR10937">
    <property type="entry name" value="GLUCOSAMINE--FRUCTOSE-6-PHOSPHATE AMINOTRANSFERASE, ISOMERIZING"/>
    <property type="match status" value="1"/>
</dbReference>